<feature type="compositionally biased region" description="Polar residues" evidence="1">
    <location>
        <begin position="366"/>
        <end position="386"/>
    </location>
</feature>
<feature type="region of interest" description="Disordered" evidence="1">
    <location>
        <begin position="239"/>
        <end position="262"/>
    </location>
</feature>
<name>A0ABD2PHP9_9CUCU</name>
<feature type="non-terminal residue" evidence="2">
    <location>
        <position position="409"/>
    </location>
</feature>
<dbReference type="EMBL" id="JABFTP020000186">
    <property type="protein sequence ID" value="KAL3290230.1"/>
    <property type="molecule type" value="Genomic_DNA"/>
</dbReference>
<accession>A0ABD2PHP9</accession>
<dbReference type="AlphaFoldDB" id="A0ABD2PHP9"/>
<keyword evidence="3" id="KW-1185">Reference proteome</keyword>
<feature type="region of interest" description="Disordered" evidence="1">
    <location>
        <begin position="31"/>
        <end position="62"/>
    </location>
</feature>
<reference evidence="2 3" key="1">
    <citation type="journal article" date="2021" name="BMC Biol.">
        <title>Horizontally acquired antibacterial genes associated with adaptive radiation of ladybird beetles.</title>
        <authorList>
            <person name="Li H.S."/>
            <person name="Tang X.F."/>
            <person name="Huang Y.H."/>
            <person name="Xu Z.Y."/>
            <person name="Chen M.L."/>
            <person name="Du X.Y."/>
            <person name="Qiu B.Y."/>
            <person name="Chen P.T."/>
            <person name="Zhang W."/>
            <person name="Slipinski A."/>
            <person name="Escalona H.E."/>
            <person name="Waterhouse R.M."/>
            <person name="Zwick A."/>
            <person name="Pang H."/>
        </authorList>
    </citation>
    <scope>NUCLEOTIDE SEQUENCE [LARGE SCALE GENOMIC DNA]</scope>
    <source>
        <strain evidence="2">SYSU2018</strain>
    </source>
</reference>
<comment type="caution">
    <text evidence="2">The sequence shown here is derived from an EMBL/GenBank/DDBJ whole genome shotgun (WGS) entry which is preliminary data.</text>
</comment>
<evidence type="ECO:0000313" key="2">
    <source>
        <dbReference type="EMBL" id="KAL3290230.1"/>
    </source>
</evidence>
<evidence type="ECO:0000256" key="1">
    <source>
        <dbReference type="SAM" id="MobiDB-lite"/>
    </source>
</evidence>
<evidence type="ECO:0000313" key="3">
    <source>
        <dbReference type="Proteomes" id="UP001516400"/>
    </source>
</evidence>
<feature type="region of interest" description="Disordered" evidence="1">
    <location>
        <begin position="327"/>
        <end position="386"/>
    </location>
</feature>
<feature type="compositionally biased region" description="Polar residues" evidence="1">
    <location>
        <begin position="240"/>
        <end position="262"/>
    </location>
</feature>
<sequence length="409" mass="46813">METLTDNKLTLTRRKKRHTIARTSAIFNSNGGAPRSWSNLHTSNRQSYTPIRHPTGPDKPIRQEQTEYRGTTDRNPFFHTPGYTDFIPSSLNRPFKYVDNRFSEINQYNSFTPSSLPYDSYFYTENSNPGEIKHTQVSLEKPEKIKLKYIQPSGFRSNNNTHTGAITRSFDIRNSNKNLQYNGREKSQFVDSSQNSLNIKNIHNVQNLSGIKLQASPFSLNNQNSPKYSTSSIVLDIKRTTTSRSRNPQSETTPKSSWKPHSSYASDDDFNYYYDEGTDSIENKEVKPDKMSLGSNTKYKQYLTEYNPKGQTSSKKIMKYSAKYKEELSSTKKTPRQTMSSSTSVPIKPSPSPVSSTTLLYKDSYNEYSTQTTSPKLKTRTSTTFQRGKHRLQINQNHSSRNNVANAIH</sequence>
<feature type="compositionally biased region" description="Polar residues" evidence="1">
    <location>
        <begin position="31"/>
        <end position="49"/>
    </location>
</feature>
<proteinExistence type="predicted"/>
<organism evidence="2 3">
    <name type="scientific">Cryptolaemus montrouzieri</name>
    <dbReference type="NCBI Taxonomy" id="559131"/>
    <lineage>
        <taxon>Eukaryota</taxon>
        <taxon>Metazoa</taxon>
        <taxon>Ecdysozoa</taxon>
        <taxon>Arthropoda</taxon>
        <taxon>Hexapoda</taxon>
        <taxon>Insecta</taxon>
        <taxon>Pterygota</taxon>
        <taxon>Neoptera</taxon>
        <taxon>Endopterygota</taxon>
        <taxon>Coleoptera</taxon>
        <taxon>Polyphaga</taxon>
        <taxon>Cucujiformia</taxon>
        <taxon>Coccinelloidea</taxon>
        <taxon>Coccinellidae</taxon>
        <taxon>Scymninae</taxon>
        <taxon>Scymnini</taxon>
        <taxon>Cryptolaemus</taxon>
    </lineage>
</organism>
<protein>
    <submittedName>
        <fullName evidence="2">Uncharacterized protein</fullName>
    </submittedName>
</protein>
<gene>
    <name evidence="2" type="ORF">HHI36_023587</name>
</gene>
<feature type="compositionally biased region" description="Low complexity" evidence="1">
    <location>
        <begin position="340"/>
        <end position="358"/>
    </location>
</feature>
<dbReference type="Proteomes" id="UP001516400">
    <property type="component" value="Unassembled WGS sequence"/>
</dbReference>